<organism evidence="2 3">
    <name type="scientific">Trichoderma harzianum CBS 226.95</name>
    <dbReference type="NCBI Taxonomy" id="983964"/>
    <lineage>
        <taxon>Eukaryota</taxon>
        <taxon>Fungi</taxon>
        <taxon>Dikarya</taxon>
        <taxon>Ascomycota</taxon>
        <taxon>Pezizomycotina</taxon>
        <taxon>Sordariomycetes</taxon>
        <taxon>Hypocreomycetidae</taxon>
        <taxon>Hypocreales</taxon>
        <taxon>Hypocreaceae</taxon>
        <taxon>Trichoderma</taxon>
    </lineage>
</organism>
<evidence type="ECO:0000313" key="2">
    <source>
        <dbReference type="EMBL" id="PTB51109.1"/>
    </source>
</evidence>
<dbReference type="RefSeq" id="XP_024770786.1">
    <property type="nucleotide sequence ID" value="XM_024913664.1"/>
</dbReference>
<keyword evidence="3" id="KW-1185">Reference proteome</keyword>
<gene>
    <name evidence="2" type="ORF">M431DRAFT_234850</name>
</gene>
<dbReference type="AlphaFoldDB" id="A0A2T4A232"/>
<proteinExistence type="predicted"/>
<evidence type="ECO:0000256" key="1">
    <source>
        <dbReference type="SAM" id="Phobius"/>
    </source>
</evidence>
<evidence type="ECO:0000313" key="3">
    <source>
        <dbReference type="Proteomes" id="UP000241690"/>
    </source>
</evidence>
<feature type="transmembrane region" description="Helical" evidence="1">
    <location>
        <begin position="21"/>
        <end position="44"/>
    </location>
</feature>
<reference evidence="2 3" key="1">
    <citation type="submission" date="2016-07" db="EMBL/GenBank/DDBJ databases">
        <title>Multiple horizontal gene transfer events from other fungi enriched the ability of initially mycotrophic Trichoderma (Ascomycota) to feed on dead plant biomass.</title>
        <authorList>
            <consortium name="DOE Joint Genome Institute"/>
            <person name="Aerts A."/>
            <person name="Atanasova L."/>
            <person name="Chenthamara K."/>
            <person name="Zhang J."/>
            <person name="Grujic M."/>
            <person name="Henrissat B."/>
            <person name="Kuo A."/>
            <person name="Salamov A."/>
            <person name="Lipzen A."/>
            <person name="Labutti K."/>
            <person name="Barry K."/>
            <person name="Miao Y."/>
            <person name="Rahimi M.J."/>
            <person name="Shen Q."/>
            <person name="Grigoriev I.V."/>
            <person name="Kubicek C.P."/>
            <person name="Druzhinina I.S."/>
        </authorList>
    </citation>
    <scope>NUCLEOTIDE SEQUENCE [LARGE SCALE GENOMIC DNA]</scope>
    <source>
        <strain evidence="2 3">CBS 226.95</strain>
    </source>
</reference>
<sequence>MSTFALRFIFTGRSLFSHFSLLFISLETYIPHAFVLVICITPWLHYIPPLFRHAARSLISVHVRKHFVFREREEV</sequence>
<keyword evidence="1" id="KW-0812">Transmembrane</keyword>
<dbReference type="EMBL" id="KZ679686">
    <property type="protein sequence ID" value="PTB51109.1"/>
    <property type="molecule type" value="Genomic_DNA"/>
</dbReference>
<keyword evidence="1" id="KW-1133">Transmembrane helix</keyword>
<accession>A0A2T4A232</accession>
<keyword evidence="1" id="KW-0472">Membrane</keyword>
<protein>
    <submittedName>
        <fullName evidence="2">Uncharacterized protein</fullName>
    </submittedName>
</protein>
<dbReference type="Proteomes" id="UP000241690">
    <property type="component" value="Unassembled WGS sequence"/>
</dbReference>
<name>A0A2T4A232_TRIHA</name>
<dbReference type="GeneID" id="36622227"/>